<protein>
    <submittedName>
        <fullName evidence="1">DUF4259 domain-containing protein</fullName>
    </submittedName>
</protein>
<keyword evidence="2" id="KW-1185">Reference proteome</keyword>
<sequence>MSTWDETVFADDGNADFLADCDDLEGEALLGALQDACTLALDSGAADEGRAVDPDYINGLCAATVAAIWSGAPFTAASVADEHPFIRAGIGQCPDTLQEAALELLDAELDAAGEDAPDGLETAVEALS</sequence>
<dbReference type="AlphaFoldDB" id="A0A9X1WFF2"/>
<dbReference type="InterPro" id="IPR025355">
    <property type="entry name" value="DUF4259"/>
</dbReference>
<accession>A0A9X1WFF2</accession>
<organism evidence="1 2">
    <name type="scientific">Corynebacterium kalidii</name>
    <dbReference type="NCBI Taxonomy" id="2931982"/>
    <lineage>
        <taxon>Bacteria</taxon>
        <taxon>Bacillati</taxon>
        <taxon>Actinomycetota</taxon>
        <taxon>Actinomycetes</taxon>
        <taxon>Mycobacteriales</taxon>
        <taxon>Corynebacteriaceae</taxon>
        <taxon>Corynebacterium</taxon>
    </lineage>
</organism>
<dbReference type="EMBL" id="JALIEA010000011">
    <property type="protein sequence ID" value="MCJ7858019.1"/>
    <property type="molecule type" value="Genomic_DNA"/>
</dbReference>
<dbReference type="Pfam" id="PF14078">
    <property type="entry name" value="DUF4259"/>
    <property type="match status" value="1"/>
</dbReference>
<reference evidence="1" key="1">
    <citation type="submission" date="2022-04" db="EMBL/GenBank/DDBJ databases">
        <title>Corynebacterium kalidii LD5P10.</title>
        <authorList>
            <person name="Sun J.Q."/>
        </authorList>
    </citation>
    <scope>NUCLEOTIDE SEQUENCE</scope>
    <source>
        <strain evidence="1">LD5P10</strain>
    </source>
</reference>
<dbReference type="Proteomes" id="UP001139207">
    <property type="component" value="Unassembled WGS sequence"/>
</dbReference>
<dbReference type="RefSeq" id="WP_244803734.1">
    <property type="nucleotide sequence ID" value="NZ_JALIEA010000011.1"/>
</dbReference>
<evidence type="ECO:0000313" key="1">
    <source>
        <dbReference type="EMBL" id="MCJ7858019.1"/>
    </source>
</evidence>
<proteinExistence type="predicted"/>
<comment type="caution">
    <text evidence="1">The sequence shown here is derived from an EMBL/GenBank/DDBJ whole genome shotgun (WGS) entry which is preliminary data.</text>
</comment>
<evidence type="ECO:0000313" key="2">
    <source>
        <dbReference type="Proteomes" id="UP001139207"/>
    </source>
</evidence>
<gene>
    <name evidence="1" type="ORF">MUN33_04710</name>
</gene>
<name>A0A9X1WFF2_9CORY</name>